<keyword evidence="7" id="KW-1185">Reference proteome</keyword>
<reference evidence="6" key="2">
    <citation type="journal article" date="2021" name="Genome Biol. Evol.">
        <title>Developing a high-quality reference genome for a parasitic bivalve with doubly uniparental inheritance (Bivalvia: Unionida).</title>
        <authorList>
            <person name="Smith C.H."/>
        </authorList>
    </citation>
    <scope>NUCLEOTIDE SEQUENCE</scope>
    <source>
        <strain evidence="6">CHS0354</strain>
        <tissue evidence="6">Mantle</tissue>
    </source>
</reference>
<proteinExistence type="predicted"/>
<evidence type="ECO:0000256" key="4">
    <source>
        <dbReference type="ARBA" id="ARBA00023180"/>
    </source>
</evidence>
<sequence length="103" mass="12161">MAILLRDTVCRQANHHCSTDEFRCDSGQCISVVHRCNRQYDCRDKSDETECGFSDPCLTNLWRRVILELPALYNRNDMMLKSTRLPVKMYIFENRLSRRGLTE</sequence>
<dbReference type="PROSITE" id="PS50068">
    <property type="entry name" value="LDLRA_2"/>
    <property type="match status" value="1"/>
</dbReference>
<feature type="disulfide bond" evidence="5">
    <location>
        <begin position="24"/>
        <end position="42"/>
    </location>
</feature>
<keyword evidence="3 5" id="KW-1015">Disulfide bond</keyword>
<evidence type="ECO:0000313" key="6">
    <source>
        <dbReference type="EMBL" id="KAK3585286.1"/>
    </source>
</evidence>
<dbReference type="Proteomes" id="UP001195483">
    <property type="component" value="Unassembled WGS sequence"/>
</dbReference>
<comment type="caution">
    <text evidence="6">The sequence shown here is derived from an EMBL/GenBank/DDBJ whole genome shotgun (WGS) entry which is preliminary data.</text>
</comment>
<reference evidence="6" key="3">
    <citation type="submission" date="2023-05" db="EMBL/GenBank/DDBJ databases">
        <authorList>
            <person name="Smith C.H."/>
        </authorList>
    </citation>
    <scope>NUCLEOTIDE SEQUENCE</scope>
    <source>
        <strain evidence="6">CHS0354</strain>
        <tissue evidence="6">Mantle</tissue>
    </source>
</reference>
<feature type="disulfide bond" evidence="5">
    <location>
        <begin position="17"/>
        <end position="29"/>
    </location>
</feature>
<dbReference type="PROSITE" id="PS01209">
    <property type="entry name" value="LDLRA_1"/>
    <property type="match status" value="1"/>
</dbReference>
<dbReference type="AlphaFoldDB" id="A0AAE0VPK6"/>
<reference evidence="6" key="1">
    <citation type="journal article" date="2021" name="Genome Biol. Evol.">
        <title>A High-Quality Reference Genome for a Parasitic Bivalve with Doubly Uniparental Inheritance (Bivalvia: Unionida).</title>
        <authorList>
            <person name="Smith C.H."/>
        </authorList>
    </citation>
    <scope>NUCLEOTIDE SEQUENCE</scope>
    <source>
        <strain evidence="6">CHS0354</strain>
    </source>
</reference>
<dbReference type="FunFam" id="4.10.400.10:FF:000034">
    <property type="entry name" value="Low-density lipoprotein receptor-related protein 2"/>
    <property type="match status" value="1"/>
</dbReference>
<feature type="disulfide bond" evidence="5">
    <location>
        <begin position="36"/>
        <end position="51"/>
    </location>
</feature>
<name>A0AAE0VPK6_9BIVA</name>
<dbReference type="EMBL" id="JAEAOA010002332">
    <property type="protein sequence ID" value="KAK3585286.1"/>
    <property type="molecule type" value="Genomic_DNA"/>
</dbReference>
<evidence type="ECO:0000256" key="1">
    <source>
        <dbReference type="ARBA" id="ARBA00022729"/>
    </source>
</evidence>
<dbReference type="CDD" id="cd00112">
    <property type="entry name" value="LDLa"/>
    <property type="match status" value="1"/>
</dbReference>
<evidence type="ECO:0000256" key="3">
    <source>
        <dbReference type="ARBA" id="ARBA00023157"/>
    </source>
</evidence>
<keyword evidence="4" id="KW-0325">Glycoprotein</keyword>
<evidence type="ECO:0000256" key="2">
    <source>
        <dbReference type="ARBA" id="ARBA00022737"/>
    </source>
</evidence>
<organism evidence="6 7">
    <name type="scientific">Potamilus streckersoni</name>
    <dbReference type="NCBI Taxonomy" id="2493646"/>
    <lineage>
        <taxon>Eukaryota</taxon>
        <taxon>Metazoa</taxon>
        <taxon>Spiralia</taxon>
        <taxon>Lophotrochozoa</taxon>
        <taxon>Mollusca</taxon>
        <taxon>Bivalvia</taxon>
        <taxon>Autobranchia</taxon>
        <taxon>Heteroconchia</taxon>
        <taxon>Palaeoheterodonta</taxon>
        <taxon>Unionida</taxon>
        <taxon>Unionoidea</taxon>
        <taxon>Unionidae</taxon>
        <taxon>Ambleminae</taxon>
        <taxon>Lampsilini</taxon>
        <taxon>Potamilus</taxon>
    </lineage>
</organism>
<dbReference type="InterPro" id="IPR036055">
    <property type="entry name" value="LDL_receptor-like_sf"/>
</dbReference>
<dbReference type="InterPro" id="IPR002172">
    <property type="entry name" value="LDrepeatLR_classA_rpt"/>
</dbReference>
<accession>A0AAE0VPK6</accession>
<evidence type="ECO:0000256" key="5">
    <source>
        <dbReference type="PROSITE-ProRule" id="PRU00124"/>
    </source>
</evidence>
<protein>
    <submittedName>
        <fullName evidence="6">Uncharacterized protein</fullName>
    </submittedName>
</protein>
<gene>
    <name evidence="6" type="ORF">CHS0354_040233</name>
</gene>
<keyword evidence="2" id="KW-0677">Repeat</keyword>
<dbReference type="SUPFAM" id="SSF57424">
    <property type="entry name" value="LDL receptor-like module"/>
    <property type="match status" value="1"/>
</dbReference>
<dbReference type="InterPro" id="IPR023415">
    <property type="entry name" value="LDLR_class-A_CS"/>
</dbReference>
<evidence type="ECO:0000313" key="7">
    <source>
        <dbReference type="Proteomes" id="UP001195483"/>
    </source>
</evidence>
<dbReference type="Pfam" id="PF00057">
    <property type="entry name" value="Ldl_recept_a"/>
    <property type="match status" value="1"/>
</dbReference>
<dbReference type="Gene3D" id="4.10.400.10">
    <property type="entry name" value="Low-density Lipoprotein Receptor"/>
    <property type="match status" value="1"/>
</dbReference>
<keyword evidence="1" id="KW-0732">Signal</keyword>
<dbReference type="SMART" id="SM00192">
    <property type="entry name" value="LDLa"/>
    <property type="match status" value="1"/>
</dbReference>